<dbReference type="FunFam" id="3.40.50.300:FF:000191">
    <property type="entry name" value="Pre-mRNA-splicing factor ATP-dependent RNA helicase"/>
    <property type="match status" value="1"/>
</dbReference>
<comment type="catalytic activity">
    <reaction evidence="10">
        <text>ATP + H2O = ADP + phosphate + H(+)</text>
        <dbReference type="Rhea" id="RHEA:13065"/>
        <dbReference type="ChEBI" id="CHEBI:15377"/>
        <dbReference type="ChEBI" id="CHEBI:15378"/>
        <dbReference type="ChEBI" id="CHEBI:30616"/>
        <dbReference type="ChEBI" id="CHEBI:43474"/>
        <dbReference type="ChEBI" id="CHEBI:456216"/>
        <dbReference type="EC" id="3.6.4.13"/>
    </reaction>
</comment>
<evidence type="ECO:0000313" key="16">
    <source>
        <dbReference type="EMBL" id="CAH1135627.1"/>
    </source>
</evidence>
<evidence type="ECO:0000256" key="12">
    <source>
        <dbReference type="SAM" id="MobiDB-lite"/>
    </source>
</evidence>
<dbReference type="InterPro" id="IPR012340">
    <property type="entry name" value="NA-bd_OB-fold"/>
</dbReference>
<keyword evidence="17" id="KW-1185">Reference proteome</keyword>
<accession>A0A9P0DKJ1</accession>
<evidence type="ECO:0000256" key="6">
    <source>
        <dbReference type="ARBA" id="ARBA00022806"/>
    </source>
</evidence>
<evidence type="ECO:0000259" key="13">
    <source>
        <dbReference type="PROSITE" id="PS50126"/>
    </source>
</evidence>
<feature type="region of interest" description="Disordered" evidence="12">
    <location>
        <begin position="79"/>
        <end position="255"/>
    </location>
</feature>
<dbReference type="InterPro" id="IPR049621">
    <property type="entry name" value="S1_DHX8_helicase"/>
</dbReference>
<evidence type="ECO:0000256" key="11">
    <source>
        <dbReference type="ARBA" id="ARBA00060756"/>
    </source>
</evidence>
<dbReference type="CDD" id="cd17971">
    <property type="entry name" value="DEXHc_DHX8"/>
    <property type="match status" value="1"/>
</dbReference>
<dbReference type="Gene3D" id="1.20.120.1080">
    <property type="match status" value="1"/>
</dbReference>
<feature type="compositionally biased region" description="Basic and acidic residues" evidence="12">
    <location>
        <begin position="80"/>
        <end position="96"/>
    </location>
</feature>
<dbReference type="GO" id="GO:0003723">
    <property type="term" value="F:RNA binding"/>
    <property type="evidence" value="ECO:0007669"/>
    <property type="project" value="TreeGrafter"/>
</dbReference>
<dbReference type="SUPFAM" id="SSF52540">
    <property type="entry name" value="P-loop containing nucleoside triphosphate hydrolases"/>
    <property type="match status" value="1"/>
</dbReference>
<dbReference type="PROSITE" id="PS00690">
    <property type="entry name" value="DEAH_ATP_HELICASE"/>
    <property type="match status" value="1"/>
</dbReference>
<keyword evidence="7" id="KW-0067">ATP-binding</keyword>
<feature type="compositionally biased region" description="Basic residues" evidence="12">
    <location>
        <begin position="217"/>
        <end position="245"/>
    </location>
</feature>
<dbReference type="GO" id="GO:0005524">
    <property type="term" value="F:ATP binding"/>
    <property type="evidence" value="ECO:0007669"/>
    <property type="project" value="UniProtKB-KW"/>
</dbReference>
<dbReference type="FunFam" id="1.20.120.1080:FF:000001">
    <property type="entry name" value="Pre-mRNA-splicing factor ATP-dependent RNA helicase"/>
    <property type="match status" value="1"/>
</dbReference>
<dbReference type="PROSITE" id="PS51194">
    <property type="entry name" value="HELICASE_CTER"/>
    <property type="match status" value="1"/>
</dbReference>
<sequence length="1224" mass="140076">MDKMDEVEKLEYLSLVSKICTELENHLGASDKDLAEFIIHLSEKNNTNDSFKKALIEAGAEFADSFISNLLRIIQHMRPRKDQSKDEIVQEEKSELAQKFPGLAIPNEPQKPLGDDENIDSKLENSNKAKKQDNDVVADLMAQFEAEAPSASTNSKTEKSRKRSRSRNRSRSKNRSRSRERRRDRSRDDKKGRYRDRSRDRHRERDRDRERDTERRRERHRSRSRERRRSRDRRDRSRSRSRTRRGREDDFDKKNKFDKGSVELDEDPVVGKVYNAKVANIVPFGCFVQLEGLKRRWEGLVHISQLRGEGRVTQVSEVVSRGNKVKVKVLSVTGQKVSLSMKDVDQLTGKDLNPLHAPQEREDKDRNPDRPTYNSTSVLKLALPLEENEDGTRKRVTRISSPERWEINQMIASGSIDKSELPDFDDETGLLPKDEEDGEADIEIELVEDEPPFLHGHGRALNDLSPVRIVKNPDGSLAQAAMMQSALAKERREHKMLQREAEVDSQPSGKSKSWIDPLPDEENKPAAPRGIGLQSQDLPEWKKHVIGGKKSSFGKKTNLTILEQRKSLPIYKLKEELRKAVTDNQILIVIGETGSGKTTQITQYLAEEGFTARGRIGCTQPRRVAAMSVAKRVAEEYGCRLGQEVGYTIRFEDCTSPETIIKYMTDGMLLRECLMDLDLKGYSVIMLDEAHERTIHTDVLFGLLKQAVTKRSELKLIVTSATLDAVKFSQYFFEAPIFTIPGRTFPVEVLYTKEPETDYLDASLITVMQIHLREPPGDILLFLTGQEEIDTACEILYERMKSLGPEVPELIILPVYSALPSEMQTRIFEPAPPGSRKVVIATNIAETSLTIDGIFYVVDPGFVKQKVYNSKTGMDSLVVTPISQAQAKQRAGRAGRTGPGKTYRLYTERAYRDEMLPTPVPEIQRTNLATTVLQLKTMGINDLLHFDFMDAPPVESLIMALEQLHSLSALDDEGLLTRLGRRMAEFPLEPNLSKMLIMSVALQCSDEILTIVSMLSVQNVFYRPKDKQAVADQKKAKFNQPEGDHLTLLAVYNSWKNNKFSNAWCYENFVQIRTLKRAQDVRKQLLGIMDRHKLDVVSAEKNTVRVQKAVCSGFFRNAGKKDPQEGYRTLVDSQVVYIHPSSALFNRQPEWVIYHELVCTTKEYMREVTTIDPKWLVEFAPAFFKFSDPTKLSKFKKNQRLEPLYNKYEEPNAWRISRVRRRRN</sequence>
<dbReference type="PROSITE" id="PS50126">
    <property type="entry name" value="S1"/>
    <property type="match status" value="1"/>
</dbReference>
<dbReference type="FunFam" id="3.40.50.300:FF:000101">
    <property type="entry name" value="Pre-mRNA-splicing factor ATP-dependent RNA helicase"/>
    <property type="match status" value="1"/>
</dbReference>
<dbReference type="OrthoDB" id="10253254at2759"/>
<dbReference type="InterPro" id="IPR007502">
    <property type="entry name" value="Helicase-assoc_dom"/>
</dbReference>
<protein>
    <recommendedName>
        <fullName evidence="2">RNA helicase</fullName>
        <ecNumber evidence="2">3.6.4.13</ecNumber>
    </recommendedName>
</protein>
<dbReference type="EC" id="3.6.4.13" evidence="2"/>
<keyword evidence="9" id="KW-0539">Nucleus</keyword>
<dbReference type="Gene3D" id="3.40.50.300">
    <property type="entry name" value="P-loop containing nucleotide triphosphate hydrolases"/>
    <property type="match status" value="2"/>
</dbReference>
<dbReference type="GO" id="GO:0003006">
    <property type="term" value="P:developmental process involved in reproduction"/>
    <property type="evidence" value="ECO:0007669"/>
    <property type="project" value="UniProtKB-ARBA"/>
</dbReference>
<dbReference type="Proteomes" id="UP001152799">
    <property type="component" value="Chromosome 9"/>
</dbReference>
<feature type="compositionally biased region" description="Basic residues" evidence="12">
    <location>
        <begin position="159"/>
        <end position="180"/>
    </location>
</feature>
<name>A0A9P0DKJ1_9CUCU</name>
<feature type="compositionally biased region" description="Basic and acidic residues" evidence="12">
    <location>
        <begin position="119"/>
        <end position="134"/>
    </location>
</feature>
<dbReference type="InterPro" id="IPR011709">
    <property type="entry name" value="DEAD-box_helicase_OB_fold"/>
</dbReference>
<dbReference type="GO" id="GO:0000390">
    <property type="term" value="P:spliceosomal complex disassembly"/>
    <property type="evidence" value="ECO:0007669"/>
    <property type="project" value="TreeGrafter"/>
</dbReference>
<dbReference type="CDD" id="cd18791">
    <property type="entry name" value="SF2_C_RHA"/>
    <property type="match status" value="1"/>
</dbReference>
<evidence type="ECO:0000256" key="1">
    <source>
        <dbReference type="ARBA" id="ARBA00004123"/>
    </source>
</evidence>
<dbReference type="EMBL" id="OU892285">
    <property type="protein sequence ID" value="CAH1135627.1"/>
    <property type="molecule type" value="Genomic_DNA"/>
</dbReference>
<evidence type="ECO:0000256" key="7">
    <source>
        <dbReference type="ARBA" id="ARBA00022840"/>
    </source>
</evidence>
<evidence type="ECO:0000259" key="15">
    <source>
        <dbReference type="PROSITE" id="PS51194"/>
    </source>
</evidence>
<dbReference type="SMART" id="SM00847">
    <property type="entry name" value="HA2"/>
    <property type="match status" value="1"/>
</dbReference>
<comment type="subcellular location">
    <subcellularLocation>
        <location evidence="1">Nucleus</location>
    </subcellularLocation>
</comment>
<dbReference type="SMART" id="SM00490">
    <property type="entry name" value="HELICc"/>
    <property type="match status" value="1"/>
</dbReference>
<evidence type="ECO:0000313" key="17">
    <source>
        <dbReference type="Proteomes" id="UP001152799"/>
    </source>
</evidence>
<keyword evidence="6" id="KW-0347">Helicase</keyword>
<dbReference type="AlphaFoldDB" id="A0A9P0DKJ1"/>
<dbReference type="InterPro" id="IPR002464">
    <property type="entry name" value="DNA/RNA_helicase_DEAH_CS"/>
</dbReference>
<feature type="compositionally biased region" description="Basic and acidic residues" evidence="12">
    <location>
        <begin position="246"/>
        <end position="255"/>
    </location>
</feature>
<keyword evidence="3" id="KW-0507">mRNA processing</keyword>
<feature type="compositionally biased region" description="Basic and acidic residues" evidence="12">
    <location>
        <begin position="358"/>
        <end position="369"/>
    </location>
</feature>
<evidence type="ECO:0000256" key="2">
    <source>
        <dbReference type="ARBA" id="ARBA00012552"/>
    </source>
</evidence>
<dbReference type="Gene3D" id="2.40.50.140">
    <property type="entry name" value="Nucleic acid-binding proteins"/>
    <property type="match status" value="1"/>
</dbReference>
<feature type="region of interest" description="Disordered" evidence="12">
    <location>
        <begin position="489"/>
        <end position="533"/>
    </location>
</feature>
<dbReference type="CDD" id="cd05684">
    <property type="entry name" value="S1_DHX8_helicase"/>
    <property type="match status" value="1"/>
</dbReference>
<dbReference type="InterPro" id="IPR003029">
    <property type="entry name" value="S1_domain"/>
</dbReference>
<organism evidence="16 17">
    <name type="scientific">Ceutorhynchus assimilis</name>
    <name type="common">cabbage seed weevil</name>
    <dbReference type="NCBI Taxonomy" id="467358"/>
    <lineage>
        <taxon>Eukaryota</taxon>
        <taxon>Metazoa</taxon>
        <taxon>Ecdysozoa</taxon>
        <taxon>Arthropoda</taxon>
        <taxon>Hexapoda</taxon>
        <taxon>Insecta</taxon>
        <taxon>Pterygota</taxon>
        <taxon>Neoptera</taxon>
        <taxon>Endopterygota</taxon>
        <taxon>Coleoptera</taxon>
        <taxon>Polyphaga</taxon>
        <taxon>Cucujiformia</taxon>
        <taxon>Curculionidae</taxon>
        <taxon>Ceutorhynchinae</taxon>
        <taxon>Ceutorhynchus</taxon>
    </lineage>
</organism>
<dbReference type="GO" id="GO:0016787">
    <property type="term" value="F:hydrolase activity"/>
    <property type="evidence" value="ECO:0007669"/>
    <property type="project" value="UniProtKB-KW"/>
</dbReference>
<dbReference type="InterPro" id="IPR001650">
    <property type="entry name" value="Helicase_C-like"/>
</dbReference>
<proteinExistence type="inferred from homology"/>
<dbReference type="Pfam" id="PF07717">
    <property type="entry name" value="OB_NTP_bind"/>
    <property type="match status" value="1"/>
</dbReference>
<dbReference type="Pfam" id="PF04408">
    <property type="entry name" value="WHD_HA2"/>
    <property type="match status" value="1"/>
</dbReference>
<keyword evidence="8" id="KW-0508">mRNA splicing</keyword>
<feature type="domain" description="Helicase ATP-binding" evidence="14">
    <location>
        <begin position="578"/>
        <end position="741"/>
    </location>
</feature>
<dbReference type="InterPro" id="IPR027417">
    <property type="entry name" value="P-loop_NTPase"/>
</dbReference>
<dbReference type="Pfam" id="PF21010">
    <property type="entry name" value="HA2_C"/>
    <property type="match status" value="1"/>
</dbReference>
<feature type="compositionally biased region" description="Basic and acidic residues" evidence="12">
    <location>
        <begin position="181"/>
        <end position="216"/>
    </location>
</feature>
<dbReference type="PANTHER" id="PTHR18934">
    <property type="entry name" value="ATP-DEPENDENT RNA HELICASE"/>
    <property type="match status" value="1"/>
</dbReference>
<dbReference type="SUPFAM" id="SSF50249">
    <property type="entry name" value="Nucleic acid-binding proteins"/>
    <property type="match status" value="1"/>
</dbReference>
<dbReference type="GO" id="GO:0003724">
    <property type="term" value="F:RNA helicase activity"/>
    <property type="evidence" value="ECO:0007669"/>
    <property type="project" value="UniProtKB-EC"/>
</dbReference>
<dbReference type="CDD" id="cd21691">
    <property type="entry name" value="GH2-like_DHX8"/>
    <property type="match status" value="1"/>
</dbReference>
<dbReference type="InterPro" id="IPR014001">
    <property type="entry name" value="Helicase_ATP-bd"/>
</dbReference>
<dbReference type="InterPro" id="IPR049588">
    <property type="entry name" value="DHX8_GH2-like"/>
</dbReference>
<evidence type="ECO:0000256" key="10">
    <source>
        <dbReference type="ARBA" id="ARBA00047984"/>
    </source>
</evidence>
<keyword evidence="4" id="KW-0547">Nucleotide-binding</keyword>
<dbReference type="FunFam" id="2.40.50.140:FF:000061">
    <property type="entry name" value="ATP-dependent RNA helicase DHX8"/>
    <property type="match status" value="1"/>
</dbReference>
<evidence type="ECO:0000256" key="5">
    <source>
        <dbReference type="ARBA" id="ARBA00022801"/>
    </source>
</evidence>
<gene>
    <name evidence="16" type="ORF">CEUTPL_LOCUS13985</name>
</gene>
<dbReference type="SMART" id="SM00316">
    <property type="entry name" value="S1"/>
    <property type="match status" value="1"/>
</dbReference>
<dbReference type="PANTHER" id="PTHR18934:SF85">
    <property type="entry name" value="ATP-DEPENDENT RNA HELICASE DHX8"/>
    <property type="match status" value="1"/>
</dbReference>
<feature type="compositionally biased region" description="Basic and acidic residues" evidence="12">
    <location>
        <begin position="489"/>
        <end position="502"/>
    </location>
</feature>
<evidence type="ECO:0000259" key="14">
    <source>
        <dbReference type="PROSITE" id="PS51192"/>
    </source>
</evidence>
<feature type="domain" description="S1 motif" evidence="13">
    <location>
        <begin position="271"/>
        <end position="342"/>
    </location>
</feature>
<dbReference type="InterPro" id="IPR044762">
    <property type="entry name" value="DHX8/Prp22_DEXHc"/>
</dbReference>
<dbReference type="Pfam" id="PF00575">
    <property type="entry name" value="S1"/>
    <property type="match status" value="1"/>
</dbReference>
<dbReference type="SMART" id="SM00487">
    <property type="entry name" value="DEXDc"/>
    <property type="match status" value="1"/>
</dbReference>
<evidence type="ECO:0000256" key="4">
    <source>
        <dbReference type="ARBA" id="ARBA00022741"/>
    </source>
</evidence>
<evidence type="ECO:0000256" key="3">
    <source>
        <dbReference type="ARBA" id="ARBA00022664"/>
    </source>
</evidence>
<keyword evidence="5" id="KW-0378">Hydrolase</keyword>
<evidence type="ECO:0000256" key="9">
    <source>
        <dbReference type="ARBA" id="ARBA00023242"/>
    </source>
</evidence>
<feature type="region of interest" description="Disordered" evidence="12">
    <location>
        <begin position="348"/>
        <end position="376"/>
    </location>
</feature>
<dbReference type="Pfam" id="PF00271">
    <property type="entry name" value="Helicase_C"/>
    <property type="match status" value="1"/>
</dbReference>
<comment type="similarity">
    <text evidence="11">Belongs to the DEAD box helicase family. DEAH subfamily. DDX8/PRP22 sub-subfamily.</text>
</comment>
<evidence type="ECO:0000256" key="8">
    <source>
        <dbReference type="ARBA" id="ARBA00023187"/>
    </source>
</evidence>
<feature type="domain" description="Helicase C-terminal" evidence="15">
    <location>
        <begin position="759"/>
        <end position="939"/>
    </location>
</feature>
<reference evidence="16" key="1">
    <citation type="submission" date="2022-01" db="EMBL/GenBank/DDBJ databases">
        <authorList>
            <person name="King R."/>
        </authorList>
    </citation>
    <scope>NUCLEOTIDE SEQUENCE</scope>
</reference>
<dbReference type="InterPro" id="IPR048333">
    <property type="entry name" value="HA2_WH"/>
</dbReference>
<dbReference type="PROSITE" id="PS51192">
    <property type="entry name" value="HELICASE_ATP_BIND_1"/>
    <property type="match status" value="1"/>
</dbReference>
<dbReference type="GO" id="GO:0071013">
    <property type="term" value="C:catalytic step 2 spliceosome"/>
    <property type="evidence" value="ECO:0007669"/>
    <property type="project" value="TreeGrafter"/>
</dbReference>